<feature type="signal peptide" evidence="2">
    <location>
        <begin position="1"/>
        <end position="25"/>
    </location>
</feature>
<name>A0AAE1TQG0_9EUCA</name>
<dbReference type="Proteomes" id="UP001292094">
    <property type="component" value="Unassembled WGS sequence"/>
</dbReference>
<feature type="region of interest" description="Disordered" evidence="1">
    <location>
        <begin position="30"/>
        <end position="148"/>
    </location>
</feature>
<sequence>MAFLFVGVSLAGLLNWCSFLLPAPAVSIRQKQEEEEEGEEEEELQPSHPNTTQLDPLLAHLHPTLTQPISTLSHSPQPISTHPRSSQPISTHPNQPNPPPPPPTPSPPPSPALVDKQTWPTRVTLHVGTCDTPSLEGVGMSRLGTKRV</sequence>
<reference evidence="3" key="1">
    <citation type="submission" date="2023-11" db="EMBL/GenBank/DDBJ databases">
        <title>Genome assemblies of two species of porcelain crab, Petrolisthes cinctipes and Petrolisthes manimaculis (Anomura: Porcellanidae).</title>
        <authorList>
            <person name="Angst P."/>
        </authorList>
    </citation>
    <scope>NUCLEOTIDE SEQUENCE</scope>
    <source>
        <strain evidence="3">PB745_02</strain>
        <tissue evidence="3">Gill</tissue>
    </source>
</reference>
<feature type="compositionally biased region" description="Polar residues" evidence="1">
    <location>
        <begin position="64"/>
        <end position="92"/>
    </location>
</feature>
<evidence type="ECO:0000256" key="1">
    <source>
        <dbReference type="SAM" id="MobiDB-lite"/>
    </source>
</evidence>
<dbReference type="AlphaFoldDB" id="A0AAE1TQG0"/>
<protein>
    <submittedName>
        <fullName evidence="3">Uncharacterized protein</fullName>
    </submittedName>
</protein>
<keyword evidence="2" id="KW-0732">Signal</keyword>
<feature type="chain" id="PRO_5042058357" evidence="2">
    <location>
        <begin position="26"/>
        <end position="148"/>
    </location>
</feature>
<comment type="caution">
    <text evidence="3">The sequence shown here is derived from an EMBL/GenBank/DDBJ whole genome shotgun (WGS) entry which is preliminary data.</text>
</comment>
<evidence type="ECO:0000313" key="4">
    <source>
        <dbReference type="Proteomes" id="UP001292094"/>
    </source>
</evidence>
<feature type="compositionally biased region" description="Acidic residues" evidence="1">
    <location>
        <begin position="33"/>
        <end position="44"/>
    </location>
</feature>
<keyword evidence="4" id="KW-1185">Reference proteome</keyword>
<evidence type="ECO:0000256" key="2">
    <source>
        <dbReference type="SAM" id="SignalP"/>
    </source>
</evidence>
<accession>A0AAE1TQG0</accession>
<evidence type="ECO:0000313" key="3">
    <source>
        <dbReference type="EMBL" id="KAK4291724.1"/>
    </source>
</evidence>
<organism evidence="3 4">
    <name type="scientific">Petrolisthes manimaculis</name>
    <dbReference type="NCBI Taxonomy" id="1843537"/>
    <lineage>
        <taxon>Eukaryota</taxon>
        <taxon>Metazoa</taxon>
        <taxon>Ecdysozoa</taxon>
        <taxon>Arthropoda</taxon>
        <taxon>Crustacea</taxon>
        <taxon>Multicrustacea</taxon>
        <taxon>Malacostraca</taxon>
        <taxon>Eumalacostraca</taxon>
        <taxon>Eucarida</taxon>
        <taxon>Decapoda</taxon>
        <taxon>Pleocyemata</taxon>
        <taxon>Anomura</taxon>
        <taxon>Galatheoidea</taxon>
        <taxon>Porcellanidae</taxon>
        <taxon>Petrolisthes</taxon>
    </lineage>
</organism>
<feature type="compositionally biased region" description="Pro residues" evidence="1">
    <location>
        <begin position="95"/>
        <end position="111"/>
    </location>
</feature>
<dbReference type="EMBL" id="JAWZYT010005068">
    <property type="protein sequence ID" value="KAK4291724.1"/>
    <property type="molecule type" value="Genomic_DNA"/>
</dbReference>
<proteinExistence type="predicted"/>
<gene>
    <name evidence="3" type="ORF">Pmani_035461</name>
</gene>